<dbReference type="PANTHER" id="PTHR46401">
    <property type="entry name" value="GLYCOSYLTRANSFERASE WBBK-RELATED"/>
    <property type="match status" value="1"/>
</dbReference>
<dbReference type="Gene3D" id="3.40.50.2000">
    <property type="entry name" value="Glycogen Phosphorylase B"/>
    <property type="match status" value="1"/>
</dbReference>
<sequence>MEERKNVLLAVKALEKLPADLSLIIVGRQTKYAEKVKRYIRRHQLDQRVRFLQGVPNSVLPAIYQMAEAFVYPSRYEGFGIPVIEAIQSGLPVVAATGSCLEEAGGPHSFYVDPDDSEGLREAVLKPLPSATASCPRHRSISAASRMATWRDRCSTATRE</sequence>
<proteinExistence type="predicted"/>
<protein>
    <submittedName>
        <fullName evidence="3">Mannosyltransferase</fullName>
    </submittedName>
</protein>
<dbReference type="PANTHER" id="PTHR46401:SF2">
    <property type="entry name" value="GLYCOSYLTRANSFERASE WBBK-RELATED"/>
    <property type="match status" value="1"/>
</dbReference>
<comment type="caution">
    <text evidence="3">The sequence shown here is derived from an EMBL/GenBank/DDBJ whole genome shotgun (WGS) entry which is preliminary data.</text>
</comment>
<dbReference type="Pfam" id="PF00534">
    <property type="entry name" value="Glycos_transf_1"/>
    <property type="match status" value="1"/>
</dbReference>
<evidence type="ECO:0000256" key="1">
    <source>
        <dbReference type="ARBA" id="ARBA00022679"/>
    </source>
</evidence>
<feature type="domain" description="Glycosyl transferase family 1" evidence="2">
    <location>
        <begin position="2"/>
        <end position="126"/>
    </location>
</feature>
<keyword evidence="3" id="KW-0328">Glycosyltransferase</keyword>
<gene>
    <name evidence="3" type="ORF">EVA_07756</name>
</gene>
<organism evidence="3">
    <name type="scientific">gut metagenome</name>
    <dbReference type="NCBI Taxonomy" id="749906"/>
    <lineage>
        <taxon>unclassified sequences</taxon>
        <taxon>metagenomes</taxon>
        <taxon>organismal metagenomes</taxon>
    </lineage>
</organism>
<dbReference type="EMBL" id="AMCI01001907">
    <property type="protein sequence ID" value="EJX04135.1"/>
    <property type="molecule type" value="Genomic_DNA"/>
</dbReference>
<evidence type="ECO:0000313" key="3">
    <source>
        <dbReference type="EMBL" id="EJX04135.1"/>
    </source>
</evidence>
<keyword evidence="1 3" id="KW-0808">Transferase</keyword>
<name>J9GUL3_9ZZZZ</name>
<dbReference type="GO" id="GO:0009103">
    <property type="term" value="P:lipopolysaccharide biosynthetic process"/>
    <property type="evidence" value="ECO:0007669"/>
    <property type="project" value="TreeGrafter"/>
</dbReference>
<evidence type="ECO:0000259" key="2">
    <source>
        <dbReference type="Pfam" id="PF00534"/>
    </source>
</evidence>
<dbReference type="SUPFAM" id="SSF53756">
    <property type="entry name" value="UDP-Glycosyltransferase/glycogen phosphorylase"/>
    <property type="match status" value="1"/>
</dbReference>
<dbReference type="AlphaFoldDB" id="J9GUL3"/>
<dbReference type="GO" id="GO:0016757">
    <property type="term" value="F:glycosyltransferase activity"/>
    <property type="evidence" value="ECO:0007669"/>
    <property type="project" value="UniProtKB-KW"/>
</dbReference>
<dbReference type="InterPro" id="IPR001296">
    <property type="entry name" value="Glyco_trans_1"/>
</dbReference>
<reference evidence="3" key="1">
    <citation type="journal article" date="2012" name="PLoS ONE">
        <title>Gene sets for utilization of primary and secondary nutrition supplies in the distal gut of endangered iberian lynx.</title>
        <authorList>
            <person name="Alcaide M."/>
            <person name="Messina E."/>
            <person name="Richter M."/>
            <person name="Bargiela R."/>
            <person name="Peplies J."/>
            <person name="Huws S.A."/>
            <person name="Newbold C.J."/>
            <person name="Golyshin P.N."/>
            <person name="Simon M.A."/>
            <person name="Lopez G."/>
            <person name="Yakimov M.M."/>
            <person name="Ferrer M."/>
        </authorList>
    </citation>
    <scope>NUCLEOTIDE SEQUENCE</scope>
</reference>
<accession>J9GUL3</accession>